<organism evidence="2 3">
    <name type="scientific">Apiospora saccharicola</name>
    <dbReference type="NCBI Taxonomy" id="335842"/>
    <lineage>
        <taxon>Eukaryota</taxon>
        <taxon>Fungi</taxon>
        <taxon>Dikarya</taxon>
        <taxon>Ascomycota</taxon>
        <taxon>Pezizomycotina</taxon>
        <taxon>Sordariomycetes</taxon>
        <taxon>Xylariomycetidae</taxon>
        <taxon>Amphisphaeriales</taxon>
        <taxon>Apiosporaceae</taxon>
        <taxon>Apiospora</taxon>
    </lineage>
</organism>
<name>A0ABR1TN45_9PEZI</name>
<accession>A0ABR1TN45</accession>
<sequence length="142" mass="16848">MLQSFRRRLWFLRRWFAPRRGPDGEWNEVHLQISEWGLHIQKDVLHIPHKYGLFFPGPPELRTLEAVGFFLLLSGLAVTASMSPVLALVSRYDRHRLPLPWAFHIAVLEMMVGYFLICWVTICFSKKRSPDYKWPQSKKRVE</sequence>
<evidence type="ECO:0000313" key="3">
    <source>
        <dbReference type="Proteomes" id="UP001446871"/>
    </source>
</evidence>
<comment type="caution">
    <text evidence="2">The sequence shown here is derived from an EMBL/GenBank/DDBJ whole genome shotgun (WGS) entry which is preliminary data.</text>
</comment>
<keyword evidence="1" id="KW-0812">Transmembrane</keyword>
<evidence type="ECO:0000313" key="2">
    <source>
        <dbReference type="EMBL" id="KAK8047842.1"/>
    </source>
</evidence>
<proteinExistence type="predicted"/>
<reference evidence="2 3" key="1">
    <citation type="submission" date="2023-01" db="EMBL/GenBank/DDBJ databases">
        <title>Analysis of 21 Apiospora genomes using comparative genomics revels a genus with tremendous synthesis potential of carbohydrate active enzymes and secondary metabolites.</title>
        <authorList>
            <person name="Sorensen T."/>
        </authorList>
    </citation>
    <scope>NUCLEOTIDE SEQUENCE [LARGE SCALE GENOMIC DNA]</scope>
    <source>
        <strain evidence="2 3">CBS 83171</strain>
    </source>
</reference>
<protein>
    <submittedName>
        <fullName evidence="2">Uncharacterized protein</fullName>
    </submittedName>
</protein>
<keyword evidence="1" id="KW-1133">Transmembrane helix</keyword>
<gene>
    <name evidence="2" type="ORF">PG996_015906</name>
</gene>
<keyword evidence="1" id="KW-0472">Membrane</keyword>
<dbReference type="EMBL" id="JAQQWM010000009">
    <property type="protein sequence ID" value="KAK8047842.1"/>
    <property type="molecule type" value="Genomic_DNA"/>
</dbReference>
<dbReference type="Proteomes" id="UP001446871">
    <property type="component" value="Unassembled WGS sequence"/>
</dbReference>
<evidence type="ECO:0000256" key="1">
    <source>
        <dbReference type="SAM" id="Phobius"/>
    </source>
</evidence>
<feature type="transmembrane region" description="Helical" evidence="1">
    <location>
        <begin position="69"/>
        <end position="89"/>
    </location>
</feature>
<feature type="transmembrane region" description="Helical" evidence="1">
    <location>
        <begin position="101"/>
        <end position="124"/>
    </location>
</feature>
<keyword evidence="3" id="KW-1185">Reference proteome</keyword>